<feature type="transmembrane region" description="Helical" evidence="6">
    <location>
        <begin position="118"/>
        <end position="137"/>
    </location>
</feature>
<sequence>MKKELVRRAVLDSIVMVVLALLFALNYMLFVVKNQFAPAGFNGIATMIEYKTGFSVGYFSLIINVPLCLFAFFFIDRGFAAKTFIFSVVYSVALLVMQTERIESALVPFQYDAQGVDTIFPALIAGAVGGFVYGLSFRRNASTGGADVVAKFVSKKNPLLNFFWINFAINAVIALASYFVYGEPDGSGGMLYEYKPVCLCMLYCFLSSMVGNSIIKGSKSAYKFLIITSHTEEIEREIFLKLKHSATRIQAEGAYSRTSRDVLLCVVNKRQLIEFRDILAKYDNTFSVVETVNEIYGNFVNVKKDENWVKKTLEKAEKVIGVKGEEKPAEQKPTQ</sequence>
<evidence type="ECO:0000256" key="3">
    <source>
        <dbReference type="ARBA" id="ARBA00022692"/>
    </source>
</evidence>
<organism evidence="8 9">
    <name type="scientific">Candidatus Gallimonas intestinavium</name>
    <dbReference type="NCBI Taxonomy" id="2838603"/>
    <lineage>
        <taxon>Bacteria</taxon>
        <taxon>Bacillati</taxon>
        <taxon>Bacillota</taxon>
        <taxon>Clostridia</taxon>
        <taxon>Candidatus Gallimonas</taxon>
    </lineage>
</organism>
<dbReference type="AlphaFoldDB" id="A0A9D2G4L0"/>
<evidence type="ECO:0000256" key="2">
    <source>
        <dbReference type="ARBA" id="ARBA00022475"/>
    </source>
</evidence>
<dbReference type="Pfam" id="PF10035">
    <property type="entry name" value="DUF2179"/>
    <property type="match status" value="1"/>
</dbReference>
<dbReference type="GO" id="GO:0005886">
    <property type="term" value="C:plasma membrane"/>
    <property type="evidence" value="ECO:0007669"/>
    <property type="project" value="UniProtKB-SubCell"/>
</dbReference>
<dbReference type="Pfam" id="PF02588">
    <property type="entry name" value="YitT_membrane"/>
    <property type="match status" value="1"/>
</dbReference>
<evidence type="ECO:0000256" key="6">
    <source>
        <dbReference type="SAM" id="Phobius"/>
    </source>
</evidence>
<evidence type="ECO:0000313" key="9">
    <source>
        <dbReference type="Proteomes" id="UP000824102"/>
    </source>
</evidence>
<comment type="subcellular location">
    <subcellularLocation>
        <location evidence="1">Cell membrane</location>
        <topology evidence="1">Multi-pass membrane protein</topology>
    </subcellularLocation>
</comment>
<reference evidence="8" key="2">
    <citation type="submission" date="2021-04" db="EMBL/GenBank/DDBJ databases">
        <authorList>
            <person name="Gilroy R."/>
        </authorList>
    </citation>
    <scope>NUCLEOTIDE SEQUENCE</scope>
    <source>
        <strain evidence="8">ChiW7-2402</strain>
    </source>
</reference>
<dbReference type="EMBL" id="DXBB01000016">
    <property type="protein sequence ID" value="HIZ72117.1"/>
    <property type="molecule type" value="Genomic_DNA"/>
</dbReference>
<evidence type="ECO:0000256" key="5">
    <source>
        <dbReference type="ARBA" id="ARBA00023136"/>
    </source>
</evidence>
<feature type="transmembrane region" description="Helical" evidence="6">
    <location>
        <begin position="194"/>
        <end position="215"/>
    </location>
</feature>
<dbReference type="InterPro" id="IPR019264">
    <property type="entry name" value="DUF2179"/>
</dbReference>
<evidence type="ECO:0000256" key="1">
    <source>
        <dbReference type="ARBA" id="ARBA00004651"/>
    </source>
</evidence>
<feature type="domain" description="DUF2179" evidence="7">
    <location>
        <begin position="244"/>
        <end position="297"/>
    </location>
</feature>
<dbReference type="PANTHER" id="PTHR33545:SF5">
    <property type="entry name" value="UPF0750 MEMBRANE PROTEIN YITT"/>
    <property type="match status" value="1"/>
</dbReference>
<dbReference type="PANTHER" id="PTHR33545">
    <property type="entry name" value="UPF0750 MEMBRANE PROTEIN YITT-RELATED"/>
    <property type="match status" value="1"/>
</dbReference>
<comment type="caution">
    <text evidence="8">The sequence shown here is derived from an EMBL/GenBank/DDBJ whole genome shotgun (WGS) entry which is preliminary data.</text>
</comment>
<proteinExistence type="predicted"/>
<dbReference type="Gene3D" id="3.30.70.120">
    <property type="match status" value="1"/>
</dbReference>
<name>A0A9D2G4L0_9FIRM</name>
<evidence type="ECO:0000313" key="8">
    <source>
        <dbReference type="EMBL" id="HIZ72117.1"/>
    </source>
</evidence>
<accession>A0A9D2G4L0</accession>
<keyword evidence="4 6" id="KW-1133">Transmembrane helix</keyword>
<keyword evidence="2" id="KW-1003">Cell membrane</keyword>
<keyword evidence="3 6" id="KW-0812">Transmembrane</keyword>
<keyword evidence="5 6" id="KW-0472">Membrane</keyword>
<feature type="transmembrane region" description="Helical" evidence="6">
    <location>
        <begin position="79"/>
        <end position="98"/>
    </location>
</feature>
<feature type="transmembrane region" description="Helical" evidence="6">
    <location>
        <begin position="158"/>
        <end position="182"/>
    </location>
</feature>
<dbReference type="PIRSF" id="PIRSF006483">
    <property type="entry name" value="Membrane_protein_YitT"/>
    <property type="match status" value="1"/>
</dbReference>
<dbReference type="CDD" id="cd16380">
    <property type="entry name" value="YitT_C"/>
    <property type="match status" value="1"/>
</dbReference>
<evidence type="ECO:0000256" key="4">
    <source>
        <dbReference type="ARBA" id="ARBA00022989"/>
    </source>
</evidence>
<evidence type="ECO:0000259" key="7">
    <source>
        <dbReference type="Pfam" id="PF10035"/>
    </source>
</evidence>
<feature type="transmembrane region" description="Helical" evidence="6">
    <location>
        <begin position="52"/>
        <end position="72"/>
    </location>
</feature>
<dbReference type="Proteomes" id="UP000824102">
    <property type="component" value="Unassembled WGS sequence"/>
</dbReference>
<protein>
    <submittedName>
        <fullName evidence="8">YitT family protein</fullName>
    </submittedName>
</protein>
<dbReference type="InterPro" id="IPR003740">
    <property type="entry name" value="YitT"/>
</dbReference>
<feature type="transmembrane region" description="Helical" evidence="6">
    <location>
        <begin position="9"/>
        <end position="32"/>
    </location>
</feature>
<gene>
    <name evidence="8" type="ORF">H9964_00890</name>
</gene>
<dbReference type="InterPro" id="IPR051461">
    <property type="entry name" value="UPF0750_membrane"/>
</dbReference>
<dbReference type="InterPro" id="IPR015867">
    <property type="entry name" value="N-reg_PII/ATP_PRibTrfase_C"/>
</dbReference>
<reference evidence="8" key="1">
    <citation type="journal article" date="2021" name="PeerJ">
        <title>Extensive microbial diversity within the chicken gut microbiome revealed by metagenomics and culture.</title>
        <authorList>
            <person name="Gilroy R."/>
            <person name="Ravi A."/>
            <person name="Getino M."/>
            <person name="Pursley I."/>
            <person name="Horton D.L."/>
            <person name="Alikhan N.F."/>
            <person name="Baker D."/>
            <person name="Gharbi K."/>
            <person name="Hall N."/>
            <person name="Watson M."/>
            <person name="Adriaenssens E.M."/>
            <person name="Foster-Nyarko E."/>
            <person name="Jarju S."/>
            <person name="Secka A."/>
            <person name="Antonio M."/>
            <person name="Oren A."/>
            <person name="Chaudhuri R.R."/>
            <person name="La Ragione R."/>
            <person name="Hildebrand F."/>
            <person name="Pallen M.J."/>
        </authorList>
    </citation>
    <scope>NUCLEOTIDE SEQUENCE</scope>
    <source>
        <strain evidence="8">ChiW7-2402</strain>
    </source>
</reference>